<accession>A0A8G1EFY0</accession>
<evidence type="ECO:0000313" key="1">
    <source>
        <dbReference type="EMBL" id="QYZ78586.1"/>
    </source>
</evidence>
<sequence>MESKFGRGFVIPIVALSKHFALKPEKAFLGAADHLTELTLPDQFRGTRIEDLVTQLRKQVIWHQPGTADAEDAEAVKKTLDRLLAEIDRALGVEDPQIGVYD</sequence>
<dbReference type="AlphaFoldDB" id="A0A8G1EFY0"/>
<evidence type="ECO:0000313" key="2">
    <source>
        <dbReference type="Proteomes" id="UP000826709"/>
    </source>
</evidence>
<name>A0A8G1EFY0_9EURY</name>
<reference evidence="1" key="2">
    <citation type="submission" date="2019-03" db="EMBL/GenBank/DDBJ databases">
        <authorList>
            <person name="Chen S.-C."/>
            <person name="Wu S.-Y."/>
            <person name="Lai M.-C."/>
        </authorList>
    </citation>
    <scope>NUCLEOTIDE SEQUENCE</scope>
    <source>
        <strain evidence="1">ML15</strain>
    </source>
</reference>
<dbReference type="KEGG" id="mfk:E2N92_03655"/>
<protein>
    <submittedName>
        <fullName evidence="1">Uncharacterized protein</fullName>
    </submittedName>
</protein>
<organism evidence="1 2">
    <name type="scientific">Methanofollis formosanus</name>
    <dbReference type="NCBI Taxonomy" id="299308"/>
    <lineage>
        <taxon>Archaea</taxon>
        <taxon>Methanobacteriati</taxon>
        <taxon>Methanobacteriota</taxon>
        <taxon>Stenosarchaea group</taxon>
        <taxon>Methanomicrobia</taxon>
        <taxon>Methanomicrobiales</taxon>
        <taxon>Methanomicrobiaceae</taxon>
        <taxon>Methanofollis</taxon>
    </lineage>
</organism>
<reference evidence="1" key="1">
    <citation type="journal article" date="2005" name="Int. J. Syst. Evol. Microbiol.">
        <title>Methanofollis formosanus sp. nov., isolated from a fish pond.</title>
        <authorList>
            <person name="Wu S.Y."/>
            <person name="Chen S.C."/>
            <person name="Lai M.C."/>
        </authorList>
    </citation>
    <scope>NUCLEOTIDE SEQUENCE</scope>
    <source>
        <strain evidence="1">ML15</strain>
    </source>
</reference>
<gene>
    <name evidence="1" type="ORF">E2N92_03655</name>
</gene>
<dbReference type="Proteomes" id="UP000826709">
    <property type="component" value="Chromosome"/>
</dbReference>
<dbReference type="EMBL" id="CP037968">
    <property type="protein sequence ID" value="QYZ78586.1"/>
    <property type="molecule type" value="Genomic_DNA"/>
</dbReference>
<proteinExistence type="predicted"/>
<keyword evidence="2" id="KW-1185">Reference proteome</keyword>
<dbReference type="RefSeq" id="WP_220682346.1">
    <property type="nucleotide sequence ID" value="NZ_CP037968.1"/>
</dbReference>
<dbReference type="OrthoDB" id="104702at2157"/>